<dbReference type="Gene3D" id="3.40.50.10750">
    <property type="entry name" value="Isocitrate/Isopropylmalate dehydrogenase-like"/>
    <property type="match status" value="1"/>
</dbReference>
<dbReference type="InterPro" id="IPR012147">
    <property type="entry name" value="P_Ac_Bu_trans"/>
</dbReference>
<comment type="caution">
    <text evidence="6">The sequence shown here is derived from an EMBL/GenBank/DDBJ whole genome shotgun (WGS) entry which is preliminary data.</text>
</comment>
<dbReference type="Gene3D" id="3.40.50.10950">
    <property type="match status" value="1"/>
</dbReference>
<keyword evidence="7" id="KW-1185">Reference proteome</keyword>
<dbReference type="InterPro" id="IPR050500">
    <property type="entry name" value="Phos_Acetyltrans/Butyryltrans"/>
</dbReference>
<dbReference type="Proteomes" id="UP001597478">
    <property type="component" value="Unassembled WGS sequence"/>
</dbReference>
<feature type="region of interest" description="Disordered" evidence="4">
    <location>
        <begin position="1"/>
        <end position="21"/>
    </location>
</feature>
<feature type="domain" description="Phosphate acetyl/butaryl transferase" evidence="5">
    <location>
        <begin position="30"/>
        <end position="335"/>
    </location>
</feature>
<proteinExistence type="inferred from homology"/>
<dbReference type="SUPFAM" id="SSF53659">
    <property type="entry name" value="Isocitrate/Isopropylmalate dehydrogenase-like"/>
    <property type="match status" value="1"/>
</dbReference>
<dbReference type="PANTHER" id="PTHR43356">
    <property type="entry name" value="PHOSPHATE ACETYLTRANSFERASE"/>
    <property type="match status" value="1"/>
</dbReference>
<evidence type="ECO:0000259" key="5">
    <source>
        <dbReference type="Pfam" id="PF01515"/>
    </source>
</evidence>
<evidence type="ECO:0000313" key="6">
    <source>
        <dbReference type="EMBL" id="MFD2801555.1"/>
    </source>
</evidence>
<evidence type="ECO:0000256" key="4">
    <source>
        <dbReference type="SAM" id="MobiDB-lite"/>
    </source>
</evidence>
<evidence type="ECO:0000313" key="7">
    <source>
        <dbReference type="Proteomes" id="UP001597478"/>
    </source>
</evidence>
<dbReference type="InterPro" id="IPR002505">
    <property type="entry name" value="PTA_PTB"/>
</dbReference>
<protein>
    <submittedName>
        <fullName evidence="6">Phosphotransacetylase</fullName>
    </submittedName>
</protein>
<name>A0ABW5WDE6_9PSEU</name>
<keyword evidence="2" id="KW-0808">Transferase</keyword>
<sequence length="351" mass="36622">MSDTAVGPVPAPAWPAGGPPTAELVAHWRERLTRRPARVLLADGEDPRAIGAATRLHEQGGPEVRLLGRPERVHTASGGPIPPSLVVDPRQLAREAAVARRMRAAFAHRPASCYRAARCDPLYSAAAAVRADLFDACVAGAARPTADVLRAALRLIGPAPGVRHISSVFLMALTDGRVLAFADCAVLPDPDAEQLADVAVAAAENYRTLTSRHPVVAMLSFSTQGSARHPSVDKVRTATALVRERLPGVPVDGELQLDAALVAAVARTKAPDSAVAGRANVLVFPNLDAGNIGYKIAERLGGATALGPILQGLRAPLNDLSRGCSSHDIEVMALISGVQSLDSTSERGPTT</sequence>
<gene>
    <name evidence="6" type="ORF">ACFS2C_19375</name>
</gene>
<dbReference type="PIRSF" id="PIRSF000428">
    <property type="entry name" value="P_Ac_trans"/>
    <property type="match status" value="1"/>
</dbReference>
<dbReference type="NCBIfam" id="NF007233">
    <property type="entry name" value="PRK09653.1"/>
    <property type="match status" value="1"/>
</dbReference>
<evidence type="ECO:0000256" key="2">
    <source>
        <dbReference type="ARBA" id="ARBA00022679"/>
    </source>
</evidence>
<dbReference type="RefSeq" id="WP_377392639.1">
    <property type="nucleotide sequence ID" value="NZ_JBHSAN010000031.1"/>
</dbReference>
<dbReference type="InterPro" id="IPR042112">
    <property type="entry name" value="P_AcTrfase_dom2"/>
</dbReference>
<evidence type="ECO:0000256" key="1">
    <source>
        <dbReference type="ARBA" id="ARBA00005656"/>
    </source>
</evidence>
<dbReference type="EMBL" id="JBHUOF010000032">
    <property type="protein sequence ID" value="MFD2801555.1"/>
    <property type="molecule type" value="Genomic_DNA"/>
</dbReference>
<keyword evidence="3" id="KW-0012">Acyltransferase</keyword>
<dbReference type="PANTHER" id="PTHR43356:SF1">
    <property type="entry name" value="PHOSPHATE ACETYLTRANSFERASE EUTD"/>
    <property type="match status" value="1"/>
</dbReference>
<evidence type="ECO:0000256" key="3">
    <source>
        <dbReference type="ARBA" id="ARBA00023315"/>
    </source>
</evidence>
<organism evidence="6 7">
    <name type="scientific">Prauserella oleivorans</name>
    <dbReference type="NCBI Taxonomy" id="1478153"/>
    <lineage>
        <taxon>Bacteria</taxon>
        <taxon>Bacillati</taxon>
        <taxon>Actinomycetota</taxon>
        <taxon>Actinomycetes</taxon>
        <taxon>Pseudonocardiales</taxon>
        <taxon>Pseudonocardiaceae</taxon>
        <taxon>Prauserella</taxon>
    </lineage>
</organism>
<comment type="similarity">
    <text evidence="1">Belongs to the phosphate acetyltransferase and butyryltransferase family.</text>
</comment>
<reference evidence="7" key="1">
    <citation type="journal article" date="2019" name="Int. J. Syst. Evol. Microbiol.">
        <title>The Global Catalogue of Microorganisms (GCM) 10K type strain sequencing project: providing services to taxonomists for standard genome sequencing and annotation.</title>
        <authorList>
            <consortium name="The Broad Institute Genomics Platform"/>
            <consortium name="The Broad Institute Genome Sequencing Center for Infectious Disease"/>
            <person name="Wu L."/>
            <person name="Ma J."/>
        </authorList>
    </citation>
    <scope>NUCLEOTIDE SEQUENCE [LARGE SCALE GENOMIC DNA]</scope>
    <source>
        <strain evidence="7">IBRC-M 10906</strain>
    </source>
</reference>
<dbReference type="InterPro" id="IPR042113">
    <property type="entry name" value="P_AcTrfase_dom1"/>
</dbReference>
<dbReference type="Pfam" id="PF01515">
    <property type="entry name" value="PTA_PTB"/>
    <property type="match status" value="1"/>
</dbReference>
<accession>A0ABW5WDE6</accession>